<reference evidence="1" key="1">
    <citation type="submission" date="2018-02" db="EMBL/GenBank/DDBJ databases">
        <title>Rhizophora mucronata_Transcriptome.</title>
        <authorList>
            <person name="Meera S.P."/>
            <person name="Sreeshan A."/>
            <person name="Augustine A."/>
        </authorList>
    </citation>
    <scope>NUCLEOTIDE SEQUENCE</scope>
    <source>
        <tissue evidence="1">Leaf</tissue>
    </source>
</reference>
<proteinExistence type="predicted"/>
<sequence length="41" mass="4561">MSKIMPMPIYSNARNWECFASSLGGSKSILIIEESKRLNTG</sequence>
<dbReference type="AlphaFoldDB" id="A0A2P2MZ80"/>
<organism evidence="1">
    <name type="scientific">Rhizophora mucronata</name>
    <name type="common">Asiatic mangrove</name>
    <dbReference type="NCBI Taxonomy" id="61149"/>
    <lineage>
        <taxon>Eukaryota</taxon>
        <taxon>Viridiplantae</taxon>
        <taxon>Streptophyta</taxon>
        <taxon>Embryophyta</taxon>
        <taxon>Tracheophyta</taxon>
        <taxon>Spermatophyta</taxon>
        <taxon>Magnoliopsida</taxon>
        <taxon>eudicotyledons</taxon>
        <taxon>Gunneridae</taxon>
        <taxon>Pentapetalae</taxon>
        <taxon>rosids</taxon>
        <taxon>fabids</taxon>
        <taxon>Malpighiales</taxon>
        <taxon>Rhizophoraceae</taxon>
        <taxon>Rhizophora</taxon>
    </lineage>
</organism>
<accession>A0A2P2MZ80</accession>
<dbReference type="EMBL" id="GGEC01055054">
    <property type="protein sequence ID" value="MBX35538.1"/>
    <property type="molecule type" value="Transcribed_RNA"/>
</dbReference>
<evidence type="ECO:0000313" key="1">
    <source>
        <dbReference type="EMBL" id="MBX35538.1"/>
    </source>
</evidence>
<name>A0A2P2MZ80_RHIMU</name>
<protein>
    <submittedName>
        <fullName evidence="1">ABC transporter B family member 9</fullName>
    </submittedName>
</protein>